<name>A0AA43H1V6_9CYAN</name>
<proteinExistence type="predicted"/>
<keyword evidence="1" id="KW-1133">Transmembrane helix</keyword>
<feature type="transmembrane region" description="Helical" evidence="1">
    <location>
        <begin position="97"/>
        <end position="117"/>
    </location>
</feature>
<gene>
    <name evidence="2" type="ORF">NWP23_16120</name>
</gene>
<dbReference type="RefSeq" id="WP_280652081.1">
    <property type="nucleotide sequence ID" value="NZ_JANQDL010000103.1"/>
</dbReference>
<reference evidence="2 3" key="1">
    <citation type="journal article" date="2023" name="J. Phycol.">
        <title>Chrysosporum ovalisporum is synonymous with the true-branching cyanobacterium Umezakia natans (Nostocales/Aphanizomenonaceae).</title>
        <authorList>
            <person name="McGregor G.B."/>
            <person name="Sendall B.C."/>
            <person name="Niiyama Y."/>
            <person name="Tuji A."/>
            <person name="Willis A."/>
        </authorList>
    </citation>
    <scope>NUCLEOTIDE SEQUENCE [LARGE SCALE GENOMIC DNA]</scope>
    <source>
        <strain evidence="2 3">FSS-62</strain>
    </source>
</reference>
<dbReference type="AlphaFoldDB" id="A0AA43H1V6"/>
<feature type="transmembrane region" description="Helical" evidence="1">
    <location>
        <begin position="12"/>
        <end position="36"/>
    </location>
</feature>
<keyword evidence="1" id="KW-0472">Membrane</keyword>
<accession>A0AA43H1V6</accession>
<dbReference type="InterPro" id="IPR054663">
    <property type="entry name" value="FraC"/>
</dbReference>
<feature type="transmembrane region" description="Helical" evidence="1">
    <location>
        <begin position="156"/>
        <end position="177"/>
    </location>
</feature>
<evidence type="ECO:0000256" key="1">
    <source>
        <dbReference type="SAM" id="Phobius"/>
    </source>
</evidence>
<evidence type="ECO:0000313" key="3">
    <source>
        <dbReference type="Proteomes" id="UP001159370"/>
    </source>
</evidence>
<dbReference type="NCBIfam" id="NF045624">
    <property type="entry name" value="filament_FraC"/>
    <property type="match status" value="1"/>
</dbReference>
<comment type="caution">
    <text evidence="2">The sequence shown here is derived from an EMBL/GenBank/DDBJ whole genome shotgun (WGS) entry which is preliminary data.</text>
</comment>
<sequence>MLGLGNITIPRILPLGVILLQVLFLLAAIPIEGYILHKSLKFDKKTSIFYAISINLFSSTIGWILFFFLEPILPIDFKSELISYVFFHTFRSQQSQALLIVTAFIIFFLTFIMKFFLLKFFMISLQENFFVNYKIPEDNRLKWQRNSGLKLQNTNLVTSILIGNSLSYTAISIIILLSRK</sequence>
<protein>
    <submittedName>
        <fullName evidence="2">Filament integrity protein fraC</fullName>
    </submittedName>
</protein>
<organism evidence="2 3">
    <name type="scientific">Umezakia ovalisporum FSS-62</name>
    <dbReference type="NCBI Taxonomy" id="2971776"/>
    <lineage>
        <taxon>Bacteria</taxon>
        <taxon>Bacillati</taxon>
        <taxon>Cyanobacteriota</taxon>
        <taxon>Cyanophyceae</taxon>
        <taxon>Nostocales</taxon>
        <taxon>Nodulariaceae</taxon>
        <taxon>Umezakia</taxon>
    </lineage>
</organism>
<evidence type="ECO:0000313" key="2">
    <source>
        <dbReference type="EMBL" id="MDH6065253.1"/>
    </source>
</evidence>
<dbReference type="Pfam" id="PF24301">
    <property type="entry name" value="FraC"/>
    <property type="match status" value="1"/>
</dbReference>
<dbReference type="Proteomes" id="UP001159370">
    <property type="component" value="Unassembled WGS sequence"/>
</dbReference>
<dbReference type="EMBL" id="JANQDL010000103">
    <property type="protein sequence ID" value="MDH6065253.1"/>
    <property type="molecule type" value="Genomic_DNA"/>
</dbReference>
<dbReference type="GeneID" id="83684832"/>
<feature type="transmembrane region" description="Helical" evidence="1">
    <location>
        <begin position="48"/>
        <end position="69"/>
    </location>
</feature>
<keyword evidence="1" id="KW-0812">Transmembrane</keyword>